<evidence type="ECO:0000313" key="4">
    <source>
        <dbReference type="Proteomes" id="UP000070544"/>
    </source>
</evidence>
<feature type="compositionally biased region" description="Polar residues" evidence="1">
    <location>
        <begin position="24"/>
        <end position="37"/>
    </location>
</feature>
<feature type="region of interest" description="Disordered" evidence="1">
    <location>
        <begin position="102"/>
        <end position="128"/>
    </location>
</feature>
<dbReference type="PANTHER" id="PTHR34826:SF2">
    <property type="entry name" value="UPF0590 PROTEIN C409.17C"/>
    <property type="match status" value="1"/>
</dbReference>
<keyword evidence="4" id="KW-1185">Reference proteome</keyword>
<protein>
    <recommendedName>
        <fullName evidence="2">Domain of unknown function at the cortex 1 domain-containing protein</fullName>
    </recommendedName>
</protein>
<feature type="region of interest" description="Disordered" evidence="1">
    <location>
        <begin position="243"/>
        <end position="273"/>
    </location>
</feature>
<feature type="region of interest" description="Disordered" evidence="1">
    <location>
        <begin position="21"/>
        <end position="43"/>
    </location>
</feature>
<dbReference type="AlphaFoldDB" id="A0A139AMN6"/>
<dbReference type="OrthoDB" id="2119945at2759"/>
<gene>
    <name evidence="3" type="ORF">M427DRAFT_68230</name>
</gene>
<feature type="domain" description="Domain of unknown function at the cortex 1" evidence="2">
    <location>
        <begin position="440"/>
        <end position="531"/>
    </location>
</feature>
<evidence type="ECO:0000259" key="2">
    <source>
        <dbReference type="Pfam" id="PF08588"/>
    </source>
</evidence>
<accession>A0A139AMN6</accession>
<dbReference type="EMBL" id="KQ965745">
    <property type="protein sequence ID" value="KXS17715.1"/>
    <property type="molecule type" value="Genomic_DNA"/>
</dbReference>
<feature type="region of interest" description="Disordered" evidence="1">
    <location>
        <begin position="346"/>
        <end position="373"/>
    </location>
</feature>
<feature type="region of interest" description="Disordered" evidence="1">
    <location>
        <begin position="294"/>
        <end position="317"/>
    </location>
</feature>
<evidence type="ECO:0000313" key="3">
    <source>
        <dbReference type="EMBL" id="KXS17715.1"/>
    </source>
</evidence>
<evidence type="ECO:0000256" key="1">
    <source>
        <dbReference type="SAM" id="MobiDB-lite"/>
    </source>
</evidence>
<sequence>MVVRVRVGFLGCVFLLNTEDDPATHNNSPSHNDGSSSRHTHSDLSKYIELPVSDYACSCGRRVPPPTMHWVVPNSHVIAIDTPHFSGELVVHVRRLAYRADESHPSAPRSAGSLHPTDSTLRLQNPDPDPYFRTRKRVMAFQLRGRFKPTNLARPDLGYRWTGRDIHLVGHCDRKLNNVPLTIRIATEFVRMFDSGFSAAHMLDKEQPWVSTPVVASMDAIAVVPVGEGLTFKDVLARGGKPATTAAAVSPPERASAENQSSDSDAYPPPTLHISNQFEADHLFHSEFFRRLRDQSRQGKATEGSPADANSAKYAGSDDTALTDKTLTLTPGLAQPAVHFDQNVLDHDRQPHPVGDHTEHDHDAHSSHSSHTGAIGSLARKTSEMFKHALHASHSSLHHNDSHSHPHKGLTSDLPHYPPLPLPKSEPWVPSTSVAETLVFGTDHRKVTNMDMDSRVKARKKHFSDFKEQDTFVFHEDNVYEMEFYQAYVDMNDLKGKIGISIDGLKYTDAQPVRLSFATPDRRAEFFTIEFVYE</sequence>
<feature type="compositionally biased region" description="Basic and acidic residues" evidence="1">
    <location>
        <begin position="346"/>
        <end position="366"/>
    </location>
</feature>
<reference evidence="3 4" key="1">
    <citation type="journal article" date="2015" name="Genome Biol. Evol.">
        <title>Phylogenomic analyses indicate that early fungi evolved digesting cell walls of algal ancestors of land plants.</title>
        <authorList>
            <person name="Chang Y."/>
            <person name="Wang S."/>
            <person name="Sekimoto S."/>
            <person name="Aerts A.L."/>
            <person name="Choi C."/>
            <person name="Clum A."/>
            <person name="LaButti K.M."/>
            <person name="Lindquist E.A."/>
            <person name="Yee Ngan C."/>
            <person name="Ohm R.A."/>
            <person name="Salamov A.A."/>
            <person name="Grigoriev I.V."/>
            <person name="Spatafora J.W."/>
            <person name="Berbee M.L."/>
        </authorList>
    </citation>
    <scope>NUCLEOTIDE SEQUENCE [LARGE SCALE GENOMIC DNA]</scope>
    <source>
        <strain evidence="3 4">JEL478</strain>
    </source>
</reference>
<name>A0A139AMN6_GONPJ</name>
<dbReference type="Pfam" id="PF08588">
    <property type="entry name" value="Duc1"/>
    <property type="match status" value="2"/>
</dbReference>
<feature type="domain" description="Domain of unknown function at the cortex 1" evidence="2">
    <location>
        <begin position="64"/>
        <end position="261"/>
    </location>
</feature>
<feature type="region of interest" description="Disordered" evidence="1">
    <location>
        <begin position="392"/>
        <end position="418"/>
    </location>
</feature>
<dbReference type="Proteomes" id="UP000070544">
    <property type="component" value="Unassembled WGS sequence"/>
</dbReference>
<dbReference type="InterPro" id="IPR013897">
    <property type="entry name" value="Duc1"/>
</dbReference>
<organism evidence="3 4">
    <name type="scientific">Gonapodya prolifera (strain JEL478)</name>
    <name type="common">Monoblepharis prolifera</name>
    <dbReference type="NCBI Taxonomy" id="1344416"/>
    <lineage>
        <taxon>Eukaryota</taxon>
        <taxon>Fungi</taxon>
        <taxon>Fungi incertae sedis</taxon>
        <taxon>Chytridiomycota</taxon>
        <taxon>Chytridiomycota incertae sedis</taxon>
        <taxon>Monoblepharidomycetes</taxon>
        <taxon>Monoblepharidales</taxon>
        <taxon>Gonapodyaceae</taxon>
        <taxon>Gonapodya</taxon>
    </lineage>
</organism>
<proteinExistence type="predicted"/>
<dbReference type="PANTHER" id="PTHR34826">
    <property type="entry name" value="UPF0590 PROTEIN C409.17C"/>
    <property type="match status" value="1"/>
</dbReference>